<dbReference type="AlphaFoldDB" id="A0A382IQL8"/>
<protein>
    <submittedName>
        <fullName evidence="2">Uncharacterized protein</fullName>
    </submittedName>
</protein>
<sequence>MEKPPLTGARERETGFEPATATLA</sequence>
<name>A0A382IQL8_9ZZZZ</name>
<accession>A0A382IQL8</accession>
<feature type="region of interest" description="Disordered" evidence="1">
    <location>
        <begin position="1"/>
        <end position="24"/>
    </location>
</feature>
<gene>
    <name evidence="2" type="ORF">METZ01_LOCUS254386</name>
</gene>
<evidence type="ECO:0000313" key="2">
    <source>
        <dbReference type="EMBL" id="SVC01532.1"/>
    </source>
</evidence>
<organism evidence="2">
    <name type="scientific">marine metagenome</name>
    <dbReference type="NCBI Taxonomy" id="408172"/>
    <lineage>
        <taxon>unclassified sequences</taxon>
        <taxon>metagenomes</taxon>
        <taxon>ecological metagenomes</taxon>
    </lineage>
</organism>
<proteinExistence type="predicted"/>
<reference evidence="2" key="1">
    <citation type="submission" date="2018-05" db="EMBL/GenBank/DDBJ databases">
        <authorList>
            <person name="Lanie J.A."/>
            <person name="Ng W.-L."/>
            <person name="Kazmierczak K.M."/>
            <person name="Andrzejewski T.M."/>
            <person name="Davidsen T.M."/>
            <person name="Wayne K.J."/>
            <person name="Tettelin H."/>
            <person name="Glass J.I."/>
            <person name="Rusch D."/>
            <person name="Podicherti R."/>
            <person name="Tsui H.-C.T."/>
            <person name="Winkler M.E."/>
        </authorList>
    </citation>
    <scope>NUCLEOTIDE SEQUENCE</scope>
</reference>
<feature type="non-terminal residue" evidence="2">
    <location>
        <position position="24"/>
    </location>
</feature>
<evidence type="ECO:0000256" key="1">
    <source>
        <dbReference type="SAM" id="MobiDB-lite"/>
    </source>
</evidence>
<feature type="compositionally biased region" description="Basic and acidic residues" evidence="1">
    <location>
        <begin position="1"/>
        <end position="15"/>
    </location>
</feature>
<dbReference type="EMBL" id="UINC01068710">
    <property type="protein sequence ID" value="SVC01532.1"/>
    <property type="molecule type" value="Genomic_DNA"/>
</dbReference>